<evidence type="ECO:0000256" key="2">
    <source>
        <dbReference type="ARBA" id="ARBA00009544"/>
    </source>
</evidence>
<keyword evidence="9" id="KW-1185">Reference proteome</keyword>
<keyword evidence="3 6" id="KW-0964">Secreted</keyword>
<evidence type="ECO:0000256" key="3">
    <source>
        <dbReference type="ARBA" id="ARBA00022525"/>
    </source>
</evidence>
<dbReference type="GO" id="GO:0052040">
    <property type="term" value="P:symbiont-mediated perturbation of host programmed cell death"/>
    <property type="evidence" value="ECO:0007669"/>
    <property type="project" value="UniProtKB-UniRule"/>
</dbReference>
<proteinExistence type="inferred from homology"/>
<dbReference type="Proteomes" id="UP000198211">
    <property type="component" value="Unassembled WGS sequence"/>
</dbReference>
<evidence type="ECO:0000313" key="8">
    <source>
        <dbReference type="EMBL" id="OWY91484.1"/>
    </source>
</evidence>
<dbReference type="Pfam" id="PF00964">
    <property type="entry name" value="Elicitin"/>
    <property type="match status" value="1"/>
</dbReference>
<comment type="subcellular location">
    <subcellularLocation>
        <location evidence="1 6">Secreted</location>
    </subcellularLocation>
</comment>
<evidence type="ECO:0000256" key="7">
    <source>
        <dbReference type="SAM" id="SignalP"/>
    </source>
</evidence>
<reference evidence="9" key="1">
    <citation type="submission" date="2017-03" db="EMBL/GenBank/DDBJ databases">
        <title>Phytopthora megakarya and P. palmivora, two closely related causual agents of cacao black pod achieved similar genome size and gene model numbers by different mechanisms.</title>
        <authorList>
            <person name="Ali S."/>
            <person name="Shao J."/>
            <person name="Larry D.J."/>
            <person name="Kronmiller B."/>
            <person name="Shen D."/>
            <person name="Strem M.D."/>
            <person name="Melnick R.L."/>
            <person name="Guiltinan M.J."/>
            <person name="Tyler B.M."/>
            <person name="Meinhardt L.W."/>
            <person name="Bailey B.A."/>
        </authorList>
    </citation>
    <scope>NUCLEOTIDE SEQUENCE [LARGE SCALE GENOMIC DNA]</scope>
    <source>
        <strain evidence="9">zdho120</strain>
    </source>
</reference>
<dbReference type="SUPFAM" id="SSF48647">
    <property type="entry name" value="Fungal elicitin"/>
    <property type="match status" value="1"/>
</dbReference>
<evidence type="ECO:0000313" key="9">
    <source>
        <dbReference type="Proteomes" id="UP000198211"/>
    </source>
</evidence>
<dbReference type="OrthoDB" id="104232at2759"/>
<dbReference type="AlphaFoldDB" id="A0A225UEH2"/>
<name>A0A225UEH2_9STRA</name>
<comment type="function">
    <text evidence="6">Induces local and distal defense responses (incompatible hypersensitive reaction) in plants from the solanaceae and cruciferae families. Elicits leaf necrosis and causes the accumulation of pathogenesis-related proteins. Might interact with the lipidic molecules of the plasma membrane.</text>
</comment>
<comment type="caution">
    <text evidence="8">The sequence shown here is derived from an EMBL/GenBank/DDBJ whole genome shotgun (WGS) entry which is preliminary data.</text>
</comment>
<gene>
    <name evidence="8" type="ORF">PHMEG_00039923</name>
</gene>
<feature type="chain" id="PRO_5012195009" description="Elicitin" evidence="7">
    <location>
        <begin position="25"/>
        <end position="141"/>
    </location>
</feature>
<evidence type="ECO:0000256" key="5">
    <source>
        <dbReference type="ARBA" id="ARBA00023157"/>
    </source>
</evidence>
<sequence length="141" mass="16306">MRNGVSASITFFLFLHFFIPWVFATRECSSRISYSVKGTLDNDKLFSTCAIDTTGVRTDVRSFFDVLNLPERQILHFCRASNCIKPIEKLVRSMPTNCVITYQGSARNLSKEISTLYYHCAEIVRAADKVDEDYIYRYFLD</sequence>
<evidence type="ECO:0000256" key="1">
    <source>
        <dbReference type="ARBA" id="ARBA00004613"/>
    </source>
</evidence>
<evidence type="ECO:0000256" key="4">
    <source>
        <dbReference type="ARBA" id="ARBA00022978"/>
    </source>
</evidence>
<accession>A0A225UEH2</accession>
<keyword evidence="4 6" id="KW-0928">Hypersensitive response elicitation</keyword>
<evidence type="ECO:0000256" key="6">
    <source>
        <dbReference type="RuleBase" id="RU368111"/>
    </source>
</evidence>
<dbReference type="InterPro" id="IPR002200">
    <property type="entry name" value="Elicitin"/>
</dbReference>
<dbReference type="EMBL" id="NBNE01020146">
    <property type="protein sequence ID" value="OWY91484.1"/>
    <property type="molecule type" value="Genomic_DNA"/>
</dbReference>
<protein>
    <recommendedName>
        <fullName evidence="6">Elicitin</fullName>
    </recommendedName>
</protein>
<dbReference type="SMART" id="SM01187">
    <property type="entry name" value="Elicitin"/>
    <property type="match status" value="1"/>
</dbReference>
<dbReference type="InterPro" id="IPR036470">
    <property type="entry name" value="Elicitin_sf"/>
</dbReference>
<dbReference type="GO" id="GO:0005576">
    <property type="term" value="C:extracellular region"/>
    <property type="evidence" value="ECO:0007669"/>
    <property type="project" value="UniProtKB-SubCell"/>
</dbReference>
<organism evidence="8 9">
    <name type="scientific">Phytophthora megakarya</name>
    <dbReference type="NCBI Taxonomy" id="4795"/>
    <lineage>
        <taxon>Eukaryota</taxon>
        <taxon>Sar</taxon>
        <taxon>Stramenopiles</taxon>
        <taxon>Oomycota</taxon>
        <taxon>Peronosporomycetes</taxon>
        <taxon>Peronosporales</taxon>
        <taxon>Peronosporaceae</taxon>
        <taxon>Phytophthora</taxon>
    </lineage>
</organism>
<keyword evidence="7" id="KW-0732">Signal</keyword>
<keyword evidence="5 6" id="KW-1015">Disulfide bond</keyword>
<feature type="signal peptide" evidence="7">
    <location>
        <begin position="1"/>
        <end position="24"/>
    </location>
</feature>
<comment type="similarity">
    <text evidence="2 6">Belongs to the elicitin family.</text>
</comment>